<dbReference type="Proteomes" id="UP000520876">
    <property type="component" value="Unassembled WGS sequence"/>
</dbReference>
<dbReference type="Pfam" id="PF13333">
    <property type="entry name" value="rve_2"/>
    <property type="match status" value="1"/>
</dbReference>
<dbReference type="GO" id="GO:0015074">
    <property type="term" value="P:DNA integration"/>
    <property type="evidence" value="ECO:0007669"/>
    <property type="project" value="InterPro"/>
</dbReference>
<accession>A0A7Z0NBK8</accession>
<dbReference type="InterPro" id="IPR050900">
    <property type="entry name" value="Transposase_IS3/IS150/IS904"/>
</dbReference>
<dbReference type="PANTHER" id="PTHR46889:SF4">
    <property type="entry name" value="TRANSPOSASE INSO FOR INSERTION SEQUENCE ELEMENT IS911B-RELATED"/>
    <property type="match status" value="1"/>
</dbReference>
<sequence length="72" mass="8495">MSQEGNCWDTQSESFFLTLKTELVYHEDYRTRAEAKQAIFEYIEVFYNRVRLHSSNDYMSPADYESALRAAA</sequence>
<proteinExistence type="predicted"/>
<dbReference type="EMBL" id="JACCGK010000025">
    <property type="protein sequence ID" value="NYT74997.1"/>
    <property type="molecule type" value="Genomic_DNA"/>
</dbReference>
<dbReference type="InterPro" id="IPR001584">
    <property type="entry name" value="Integrase_cat-core"/>
</dbReference>
<dbReference type="PANTHER" id="PTHR46889">
    <property type="entry name" value="TRANSPOSASE INSF FOR INSERTION SEQUENCE IS3B-RELATED"/>
    <property type="match status" value="1"/>
</dbReference>
<dbReference type="InterPro" id="IPR012337">
    <property type="entry name" value="RNaseH-like_sf"/>
</dbReference>
<evidence type="ECO:0000313" key="2">
    <source>
        <dbReference type="EMBL" id="NYT74997.1"/>
    </source>
</evidence>
<evidence type="ECO:0000313" key="3">
    <source>
        <dbReference type="Proteomes" id="UP000520876"/>
    </source>
</evidence>
<feature type="domain" description="Integrase catalytic" evidence="1">
    <location>
        <begin position="13"/>
        <end position="66"/>
    </location>
</feature>
<evidence type="ECO:0000259" key="1">
    <source>
        <dbReference type="Pfam" id="PF13333"/>
    </source>
</evidence>
<dbReference type="SUPFAM" id="SSF53098">
    <property type="entry name" value="Ribonuclease H-like"/>
    <property type="match status" value="1"/>
</dbReference>
<dbReference type="AlphaFoldDB" id="A0A7Z0NBK8"/>
<reference evidence="2 3" key="1">
    <citation type="submission" date="2020-07" db="EMBL/GenBank/DDBJ databases">
        <title>Halomonas sp. QX-2 draft genome sequence.</title>
        <authorList>
            <person name="Qiu X."/>
        </authorList>
    </citation>
    <scope>NUCLEOTIDE SEQUENCE [LARGE SCALE GENOMIC DNA]</scope>
    <source>
        <strain evidence="2 3">QX-2</strain>
    </source>
</reference>
<keyword evidence="3" id="KW-1185">Reference proteome</keyword>
<name>A0A7Z0NBK8_9GAMM</name>
<gene>
    <name evidence="2" type="ORF">HZU72_21665</name>
</gene>
<comment type="caution">
    <text evidence="2">The sequence shown here is derived from an EMBL/GenBank/DDBJ whole genome shotgun (WGS) entry which is preliminary data.</text>
</comment>
<organism evidence="2 3">
    <name type="scientific">Vreelandella sedimenti</name>
    <dbReference type="NCBI Taxonomy" id="2729618"/>
    <lineage>
        <taxon>Bacteria</taxon>
        <taxon>Pseudomonadati</taxon>
        <taxon>Pseudomonadota</taxon>
        <taxon>Gammaproteobacteria</taxon>
        <taxon>Oceanospirillales</taxon>
        <taxon>Halomonadaceae</taxon>
        <taxon>Vreelandella</taxon>
    </lineage>
</organism>
<protein>
    <submittedName>
        <fullName evidence="2">IS3 family transposase</fullName>
    </submittedName>
</protein>